<dbReference type="AlphaFoldDB" id="A0A2S4LBJ8"/>
<feature type="domain" description="Centromere protein H C-terminal" evidence="9">
    <location>
        <begin position="78"/>
        <end position="199"/>
    </location>
</feature>
<evidence type="ECO:0000256" key="6">
    <source>
        <dbReference type="ARBA" id="ARBA00023328"/>
    </source>
</evidence>
<comment type="similarity">
    <text evidence="7">Belongs to the CENP-H/MCM16 family.</text>
</comment>
<dbReference type="GO" id="GO:0005634">
    <property type="term" value="C:nucleus"/>
    <property type="evidence" value="ECO:0007669"/>
    <property type="project" value="UniProtKB-SubCell"/>
</dbReference>
<evidence type="ECO:0000256" key="7">
    <source>
        <dbReference type="ARBA" id="ARBA00025735"/>
    </source>
</evidence>
<gene>
    <name evidence="10" type="ORF">TPAR_00005</name>
</gene>
<evidence type="ECO:0000256" key="1">
    <source>
        <dbReference type="ARBA" id="ARBA00004123"/>
    </source>
</evidence>
<organism evidence="10 11">
    <name type="scientific">Tolypocladium paradoxum</name>
    <dbReference type="NCBI Taxonomy" id="94208"/>
    <lineage>
        <taxon>Eukaryota</taxon>
        <taxon>Fungi</taxon>
        <taxon>Dikarya</taxon>
        <taxon>Ascomycota</taxon>
        <taxon>Pezizomycotina</taxon>
        <taxon>Sordariomycetes</taxon>
        <taxon>Hypocreomycetidae</taxon>
        <taxon>Hypocreales</taxon>
        <taxon>Ophiocordycipitaceae</taxon>
        <taxon>Tolypocladium</taxon>
    </lineage>
</organism>
<evidence type="ECO:0000256" key="4">
    <source>
        <dbReference type="ARBA" id="ARBA00022838"/>
    </source>
</evidence>
<dbReference type="InterPro" id="IPR040034">
    <property type="entry name" value="CENP-H"/>
</dbReference>
<keyword evidence="5" id="KW-0539">Nucleus</keyword>
<evidence type="ECO:0000256" key="5">
    <source>
        <dbReference type="ARBA" id="ARBA00023242"/>
    </source>
</evidence>
<dbReference type="PANTHER" id="PTHR48122">
    <property type="entry name" value="CENTROMERE PROTEIN H"/>
    <property type="match status" value="1"/>
</dbReference>
<dbReference type="GO" id="GO:0043515">
    <property type="term" value="F:kinetochore binding"/>
    <property type="evidence" value="ECO:0007669"/>
    <property type="project" value="TreeGrafter"/>
</dbReference>
<dbReference type="InterPro" id="IPR008426">
    <property type="entry name" value="CENP-H_C"/>
</dbReference>
<reference evidence="10 11" key="1">
    <citation type="submission" date="2018-01" db="EMBL/GenBank/DDBJ databases">
        <title>Harnessing the power of phylogenomics to disentangle the directionality and signatures of interkingdom host jumping in the parasitic fungal genus Tolypocladium.</title>
        <authorList>
            <person name="Quandt C.A."/>
            <person name="Patterson W."/>
            <person name="Spatafora J.W."/>
        </authorList>
    </citation>
    <scope>NUCLEOTIDE SEQUENCE [LARGE SCALE GENOMIC DNA]</scope>
    <source>
        <strain evidence="10 11">NRBC 100945</strain>
    </source>
</reference>
<evidence type="ECO:0000259" key="9">
    <source>
        <dbReference type="Pfam" id="PF05837"/>
    </source>
</evidence>
<feature type="region of interest" description="Disordered" evidence="8">
    <location>
        <begin position="1"/>
        <end position="25"/>
    </location>
</feature>
<accession>A0A2S4LBJ8</accession>
<dbReference type="EMBL" id="PKSG01000001">
    <property type="protein sequence ID" value="POR39801.1"/>
    <property type="molecule type" value="Genomic_DNA"/>
</dbReference>
<keyword evidence="6" id="KW-0137">Centromere</keyword>
<evidence type="ECO:0000313" key="10">
    <source>
        <dbReference type="EMBL" id="POR39801.1"/>
    </source>
</evidence>
<evidence type="ECO:0000256" key="3">
    <source>
        <dbReference type="ARBA" id="ARBA00022454"/>
    </source>
</evidence>
<dbReference type="OrthoDB" id="2274804at2759"/>
<dbReference type="Proteomes" id="UP000237481">
    <property type="component" value="Unassembled WGS sequence"/>
</dbReference>
<dbReference type="PANTHER" id="PTHR48122:SF1">
    <property type="entry name" value="CENTROMERE PROTEIN H"/>
    <property type="match status" value="1"/>
</dbReference>
<comment type="caution">
    <text evidence="10">The sequence shown here is derived from an EMBL/GenBank/DDBJ whole genome shotgun (WGS) entry which is preliminary data.</text>
</comment>
<evidence type="ECO:0000256" key="2">
    <source>
        <dbReference type="ARBA" id="ARBA00004629"/>
    </source>
</evidence>
<evidence type="ECO:0000313" key="11">
    <source>
        <dbReference type="Proteomes" id="UP000237481"/>
    </source>
</evidence>
<dbReference type="GO" id="GO:0007059">
    <property type="term" value="P:chromosome segregation"/>
    <property type="evidence" value="ECO:0007669"/>
    <property type="project" value="TreeGrafter"/>
</dbReference>
<proteinExistence type="inferred from homology"/>
<protein>
    <submittedName>
        <fullName evidence="10">Centromere protein H</fullName>
    </submittedName>
</protein>
<dbReference type="GO" id="GO:0051382">
    <property type="term" value="P:kinetochore assembly"/>
    <property type="evidence" value="ECO:0007669"/>
    <property type="project" value="InterPro"/>
</dbReference>
<evidence type="ECO:0000256" key="8">
    <source>
        <dbReference type="SAM" id="MobiDB-lite"/>
    </source>
</evidence>
<keyword evidence="11" id="KW-1185">Reference proteome</keyword>
<dbReference type="Pfam" id="PF05837">
    <property type="entry name" value="CENP-H"/>
    <property type="match status" value="1"/>
</dbReference>
<dbReference type="GO" id="GO:0000776">
    <property type="term" value="C:kinetochore"/>
    <property type="evidence" value="ECO:0007669"/>
    <property type="project" value="UniProtKB-KW"/>
</dbReference>
<keyword evidence="3" id="KW-0158">Chromosome</keyword>
<name>A0A2S4LBJ8_9HYPO</name>
<comment type="subcellular location">
    <subcellularLocation>
        <location evidence="2">Chromosome</location>
        <location evidence="2">Centromere</location>
        <location evidence="2">Kinetochore</location>
    </subcellularLocation>
    <subcellularLocation>
        <location evidence="1">Nucleus</location>
    </subcellularLocation>
</comment>
<keyword evidence="4" id="KW-0995">Kinetochore</keyword>
<sequence>MDDSRDEAMVDGRDDEAESRLPLSSDEQRVLDLYDTLQQLRLEIAIINSQASHQSARTQGSDEFTGEAQKDLLDARASDLLPYVERRDEAAISVAKQASDMGALRSGLTEVQAETTRVTRNNVELTAVLFDLADKVKQKQAGRLDNPRTQSEVARLEGEVKTSRQRWRVMKGVASGVVSGSGVDWARDDELRDIVLDPESED</sequence>
<dbReference type="GO" id="GO:0007052">
    <property type="term" value="P:mitotic spindle organization"/>
    <property type="evidence" value="ECO:0007669"/>
    <property type="project" value="TreeGrafter"/>
</dbReference>
<feature type="compositionally biased region" description="Basic and acidic residues" evidence="8">
    <location>
        <begin position="1"/>
        <end position="12"/>
    </location>
</feature>